<evidence type="ECO:0000256" key="1">
    <source>
        <dbReference type="ARBA" id="ARBA00000022"/>
    </source>
</evidence>
<evidence type="ECO:0000256" key="2">
    <source>
        <dbReference type="ARBA" id="ARBA00000751"/>
    </source>
</evidence>
<sequence length="148" mass="16931">MTISFYVQGEPFGEFSNFSAHGVEFEGRWYPTVEHYFQAMKFLDQDYAETIRRAVSPKIAKQLGNSRNVPLRDDWESLKISVMRAAIRQKVATHSAVAELLLSTGDEELIEAAPHDYFWGCGKTGSGQNWLGKVLMEVREELRRRVDS</sequence>
<dbReference type="EMBL" id="CP036339">
    <property type="protein sequence ID" value="QDT70978.1"/>
    <property type="molecule type" value="Genomic_DNA"/>
</dbReference>
<dbReference type="RefSeq" id="WP_145429988.1">
    <property type="nucleotide sequence ID" value="NZ_CP036339.1"/>
</dbReference>
<protein>
    <submittedName>
        <fullName evidence="4">Swarming motility protein YbiA</fullName>
    </submittedName>
</protein>
<name>A0A517TRK2_9BACT</name>
<dbReference type="Gene3D" id="1.10.357.40">
    <property type="entry name" value="YbiA-like"/>
    <property type="match status" value="1"/>
</dbReference>
<accession>A0A517TRK2</accession>
<reference evidence="4 5" key="1">
    <citation type="submission" date="2019-02" db="EMBL/GenBank/DDBJ databases">
        <title>Deep-cultivation of Planctomycetes and their phenomic and genomic characterization uncovers novel biology.</title>
        <authorList>
            <person name="Wiegand S."/>
            <person name="Jogler M."/>
            <person name="Boedeker C."/>
            <person name="Pinto D."/>
            <person name="Vollmers J."/>
            <person name="Rivas-Marin E."/>
            <person name="Kohn T."/>
            <person name="Peeters S.H."/>
            <person name="Heuer A."/>
            <person name="Rast P."/>
            <person name="Oberbeckmann S."/>
            <person name="Bunk B."/>
            <person name="Jeske O."/>
            <person name="Meyerdierks A."/>
            <person name="Storesund J.E."/>
            <person name="Kallscheuer N."/>
            <person name="Luecker S."/>
            <person name="Lage O.M."/>
            <person name="Pohl T."/>
            <person name="Merkel B.J."/>
            <person name="Hornburger P."/>
            <person name="Mueller R.-W."/>
            <person name="Bruemmer F."/>
            <person name="Labrenz M."/>
            <person name="Spormann A.M."/>
            <person name="Op den Camp H."/>
            <person name="Overmann J."/>
            <person name="Amann R."/>
            <person name="Jetten M.S.M."/>
            <person name="Mascher T."/>
            <person name="Medema M.H."/>
            <person name="Devos D.P."/>
            <person name="Kaster A.-K."/>
            <person name="Ovreas L."/>
            <person name="Rohde M."/>
            <person name="Galperin M.Y."/>
            <person name="Jogler C."/>
        </authorList>
    </citation>
    <scope>NUCLEOTIDE SEQUENCE [LARGE SCALE GENOMIC DNA]</scope>
    <source>
        <strain evidence="4 5">I41</strain>
    </source>
</reference>
<comment type="catalytic activity">
    <reaction evidence="1">
        <text>5-amino-6-(5-phospho-D-ribosylamino)uracil + H2O = 5,6-diaminouracil + D-ribose 5-phosphate</text>
        <dbReference type="Rhea" id="RHEA:55020"/>
        <dbReference type="ChEBI" id="CHEBI:15377"/>
        <dbReference type="ChEBI" id="CHEBI:46252"/>
        <dbReference type="ChEBI" id="CHEBI:58453"/>
        <dbReference type="ChEBI" id="CHEBI:78346"/>
    </reaction>
</comment>
<dbReference type="CDD" id="cd15457">
    <property type="entry name" value="NADAR"/>
    <property type="match status" value="1"/>
</dbReference>
<evidence type="ECO:0000313" key="4">
    <source>
        <dbReference type="EMBL" id="QDT70978.1"/>
    </source>
</evidence>
<dbReference type="InterPro" id="IPR037238">
    <property type="entry name" value="YbiA-like_sf"/>
</dbReference>
<dbReference type="AlphaFoldDB" id="A0A517TRK2"/>
<keyword evidence="5" id="KW-1185">Reference proteome</keyword>
<dbReference type="KEGG" id="llh:I41_01330"/>
<dbReference type="InterPro" id="IPR012816">
    <property type="entry name" value="NADAR"/>
</dbReference>
<dbReference type="SUPFAM" id="SSF143990">
    <property type="entry name" value="YbiA-like"/>
    <property type="match status" value="1"/>
</dbReference>
<dbReference type="NCBIfam" id="TIGR02464">
    <property type="entry name" value="ribofla_fusion"/>
    <property type="match status" value="1"/>
</dbReference>
<feature type="domain" description="NADAR" evidence="3">
    <location>
        <begin position="5"/>
        <end position="143"/>
    </location>
</feature>
<evidence type="ECO:0000313" key="5">
    <source>
        <dbReference type="Proteomes" id="UP000317909"/>
    </source>
</evidence>
<dbReference type="Proteomes" id="UP000317909">
    <property type="component" value="Chromosome"/>
</dbReference>
<gene>
    <name evidence="4" type="primary">ybiA</name>
    <name evidence="4" type="ORF">I41_01330</name>
</gene>
<organism evidence="4 5">
    <name type="scientific">Lacipirellula limnantheis</name>
    <dbReference type="NCBI Taxonomy" id="2528024"/>
    <lineage>
        <taxon>Bacteria</taxon>
        <taxon>Pseudomonadati</taxon>
        <taxon>Planctomycetota</taxon>
        <taxon>Planctomycetia</taxon>
        <taxon>Pirellulales</taxon>
        <taxon>Lacipirellulaceae</taxon>
        <taxon>Lacipirellula</taxon>
    </lineage>
</organism>
<comment type="catalytic activity">
    <reaction evidence="2">
        <text>2,5-diamino-6-hydroxy-4-(5-phosphoribosylamino)-pyrimidine + H2O = 2,5,6-triamino-4-hydroxypyrimidine + D-ribose 5-phosphate</text>
        <dbReference type="Rhea" id="RHEA:23436"/>
        <dbReference type="ChEBI" id="CHEBI:15377"/>
        <dbReference type="ChEBI" id="CHEBI:58614"/>
        <dbReference type="ChEBI" id="CHEBI:78346"/>
        <dbReference type="ChEBI" id="CHEBI:137796"/>
    </reaction>
</comment>
<dbReference type="Pfam" id="PF08719">
    <property type="entry name" value="NADAR"/>
    <property type="match status" value="1"/>
</dbReference>
<dbReference type="OrthoDB" id="67297at2"/>
<proteinExistence type="predicted"/>
<evidence type="ECO:0000259" key="3">
    <source>
        <dbReference type="Pfam" id="PF08719"/>
    </source>
</evidence>